<dbReference type="OrthoDB" id="262529at2759"/>
<sequence>MSYDPIITDTTLEGSVGGAALLLSYGLAPLPAPPASYDPVILDTTLQGNIGGGALSMSCDLAPFSAPLASYNPVITNTTLQGSRGGGPLSMSCGLAPLSAPVGSAIPSPVSVEAGEDEHMVQDYWAISWLCHVASVANEPKVKMSIKLRYIPIKFLSGGESQDQQTAGQKMIRCYQIQGRTVIFLFEGGFGNVLHTGDCRLTPDCIEGLPLRCPLQFPAKEASIRQVIAFPRLSEQAVEMLALARAKQQPEPLIISLLRNAYVKKHCLLSRLGHNDPIWKLLRITDGNSTVTGSPQAVQPVVEAIKGSEEEGTSLADYTQNTKWPEGVGPSWGARFKVREVGKGDKIEAIEEALSEDCTVLIGNGNKSEGLGTDRPGTSLSNVLHAKVRNLYRSMNVPVPRALPSLVELM</sequence>
<evidence type="ECO:0000313" key="1">
    <source>
        <dbReference type="EMBL" id="KQK06811.1"/>
    </source>
</evidence>
<proteinExistence type="predicted"/>
<name>I1HKG0_BRADI</name>
<dbReference type="AlphaFoldDB" id="I1HKG0"/>
<dbReference type="eggNOG" id="KOG1361">
    <property type="taxonomic scope" value="Eukaryota"/>
</dbReference>
<reference evidence="1 2" key="1">
    <citation type="journal article" date="2010" name="Nature">
        <title>Genome sequencing and analysis of the model grass Brachypodium distachyon.</title>
        <authorList>
            <consortium name="International Brachypodium Initiative"/>
        </authorList>
    </citation>
    <scope>NUCLEOTIDE SEQUENCE [LARGE SCALE GENOMIC DNA]</scope>
    <source>
        <strain evidence="1 2">Bd21</strain>
    </source>
</reference>
<keyword evidence="3" id="KW-1185">Reference proteome</keyword>
<accession>I1HKG0</accession>
<reference evidence="2" key="3">
    <citation type="submission" date="2018-08" db="UniProtKB">
        <authorList>
            <consortium name="EnsemblPlants"/>
        </authorList>
    </citation>
    <scope>IDENTIFICATION</scope>
    <source>
        <strain evidence="2">cv. Bd21</strain>
    </source>
</reference>
<dbReference type="EnsemblPlants" id="KQK06811">
    <property type="protein sequence ID" value="KQK06811"/>
    <property type="gene ID" value="BRADI_2g29950v3"/>
</dbReference>
<evidence type="ECO:0000313" key="3">
    <source>
        <dbReference type="Proteomes" id="UP000008810"/>
    </source>
</evidence>
<dbReference type="STRING" id="15368.I1HKG0"/>
<dbReference type="EMBL" id="CM000881">
    <property type="protein sequence ID" value="KQK06811.1"/>
    <property type="molecule type" value="Genomic_DNA"/>
</dbReference>
<dbReference type="Gramene" id="KQK06811">
    <property type="protein sequence ID" value="KQK06811"/>
    <property type="gene ID" value="BRADI_2g29950v3"/>
</dbReference>
<dbReference type="HOGENOM" id="CLU_671488_0_0_1"/>
<organism evidence="1">
    <name type="scientific">Brachypodium distachyon</name>
    <name type="common">Purple false brome</name>
    <name type="synonym">Trachynia distachya</name>
    <dbReference type="NCBI Taxonomy" id="15368"/>
    <lineage>
        <taxon>Eukaryota</taxon>
        <taxon>Viridiplantae</taxon>
        <taxon>Streptophyta</taxon>
        <taxon>Embryophyta</taxon>
        <taxon>Tracheophyta</taxon>
        <taxon>Spermatophyta</taxon>
        <taxon>Magnoliopsida</taxon>
        <taxon>Liliopsida</taxon>
        <taxon>Poales</taxon>
        <taxon>Poaceae</taxon>
        <taxon>BOP clade</taxon>
        <taxon>Pooideae</taxon>
        <taxon>Stipodae</taxon>
        <taxon>Brachypodieae</taxon>
        <taxon>Brachypodium</taxon>
    </lineage>
</organism>
<protein>
    <submittedName>
        <fullName evidence="1 2">Uncharacterized protein</fullName>
    </submittedName>
</protein>
<evidence type="ECO:0000313" key="2">
    <source>
        <dbReference type="EnsemblPlants" id="KQK06811"/>
    </source>
</evidence>
<dbReference type="Proteomes" id="UP000008810">
    <property type="component" value="Chromosome 2"/>
</dbReference>
<gene>
    <name evidence="1" type="ORF">BRADI_2g29950v3</name>
</gene>
<dbReference type="InParanoid" id="I1HKG0"/>
<reference evidence="1" key="2">
    <citation type="submission" date="2017-06" db="EMBL/GenBank/DDBJ databases">
        <title>WGS assembly of Brachypodium distachyon.</title>
        <authorList>
            <consortium name="The International Brachypodium Initiative"/>
            <person name="Lucas S."/>
            <person name="Harmon-Smith M."/>
            <person name="Lail K."/>
            <person name="Tice H."/>
            <person name="Grimwood J."/>
            <person name="Bruce D."/>
            <person name="Barry K."/>
            <person name="Shu S."/>
            <person name="Lindquist E."/>
            <person name="Wang M."/>
            <person name="Pitluck S."/>
            <person name="Vogel J.P."/>
            <person name="Garvin D.F."/>
            <person name="Mockler T.C."/>
            <person name="Schmutz J."/>
            <person name="Rokhsar D."/>
            <person name="Bevan M.W."/>
        </authorList>
    </citation>
    <scope>NUCLEOTIDE SEQUENCE</scope>
    <source>
        <strain evidence="1">Bd21</strain>
    </source>
</reference>